<name>X1RWT9_9ZZZZ</name>
<sequence length="100" mass="11930">TLAAVDFIHCHQTDDYLLINRKRNLIMLFNHKNAEKYYRKFLRIPTKYNKLKNVEEMKNITTTIFTSHITFQLAKSIKTFFNLADLIILPKNLYIGRPQI</sequence>
<comment type="caution">
    <text evidence="1">The sequence shown here is derived from an EMBL/GenBank/DDBJ whole genome shotgun (WGS) entry which is preliminary data.</text>
</comment>
<organism evidence="1">
    <name type="scientific">marine sediment metagenome</name>
    <dbReference type="NCBI Taxonomy" id="412755"/>
    <lineage>
        <taxon>unclassified sequences</taxon>
        <taxon>metagenomes</taxon>
        <taxon>ecological metagenomes</taxon>
    </lineage>
</organism>
<dbReference type="EMBL" id="BARW01012553">
    <property type="protein sequence ID" value="GAI85138.1"/>
    <property type="molecule type" value="Genomic_DNA"/>
</dbReference>
<gene>
    <name evidence="1" type="ORF">S12H4_23571</name>
</gene>
<proteinExistence type="predicted"/>
<accession>X1RWT9</accession>
<protein>
    <submittedName>
        <fullName evidence="1">Uncharacterized protein</fullName>
    </submittedName>
</protein>
<reference evidence="1" key="1">
    <citation type="journal article" date="2014" name="Front. Microbiol.">
        <title>High frequency of phylogenetically diverse reductive dehalogenase-homologous genes in deep subseafloor sedimentary metagenomes.</title>
        <authorList>
            <person name="Kawai M."/>
            <person name="Futagami T."/>
            <person name="Toyoda A."/>
            <person name="Takaki Y."/>
            <person name="Nishi S."/>
            <person name="Hori S."/>
            <person name="Arai W."/>
            <person name="Tsubouchi T."/>
            <person name="Morono Y."/>
            <person name="Uchiyama I."/>
            <person name="Ito T."/>
            <person name="Fujiyama A."/>
            <person name="Inagaki F."/>
            <person name="Takami H."/>
        </authorList>
    </citation>
    <scope>NUCLEOTIDE SEQUENCE</scope>
    <source>
        <strain evidence="1">Expedition CK06-06</strain>
    </source>
</reference>
<evidence type="ECO:0000313" key="1">
    <source>
        <dbReference type="EMBL" id="GAI85138.1"/>
    </source>
</evidence>
<feature type="non-terminal residue" evidence="1">
    <location>
        <position position="1"/>
    </location>
</feature>
<dbReference type="AlphaFoldDB" id="X1RWT9"/>